<organism evidence="2 3">
    <name type="scientific">Amycolatopsis ultiminotia</name>
    <dbReference type="NCBI Taxonomy" id="543629"/>
    <lineage>
        <taxon>Bacteria</taxon>
        <taxon>Bacillati</taxon>
        <taxon>Actinomycetota</taxon>
        <taxon>Actinomycetes</taxon>
        <taxon>Pseudonocardiales</taxon>
        <taxon>Pseudonocardiaceae</taxon>
        <taxon>Amycolatopsis</taxon>
    </lineage>
</organism>
<evidence type="ECO:0000313" key="2">
    <source>
        <dbReference type="EMBL" id="GAA3549027.1"/>
    </source>
</evidence>
<keyword evidence="3" id="KW-1185">Reference proteome</keyword>
<protein>
    <submittedName>
        <fullName evidence="2">Uncharacterized protein</fullName>
    </submittedName>
</protein>
<name>A0ABP6WDC9_9PSEU</name>
<evidence type="ECO:0000256" key="1">
    <source>
        <dbReference type="SAM" id="MobiDB-lite"/>
    </source>
</evidence>
<comment type="caution">
    <text evidence="2">The sequence shown here is derived from an EMBL/GenBank/DDBJ whole genome shotgun (WGS) entry which is preliminary data.</text>
</comment>
<proteinExistence type="predicted"/>
<dbReference type="Proteomes" id="UP001500689">
    <property type="component" value="Unassembled WGS sequence"/>
</dbReference>
<dbReference type="RefSeq" id="WP_344861145.1">
    <property type="nucleotide sequence ID" value="NZ_BAAAZN010000007.1"/>
</dbReference>
<feature type="region of interest" description="Disordered" evidence="1">
    <location>
        <begin position="34"/>
        <end position="54"/>
    </location>
</feature>
<sequence>MIGAARSVSRHRSILGLLLVAAIALGVAMAGPAPAGAHPDDAGPGLVQQHATHVAAAHPSPLAVVPAEVRLPRPVACATAVPVPEPAEVSRAFVPALARAPPAG</sequence>
<dbReference type="EMBL" id="BAAAZN010000007">
    <property type="protein sequence ID" value="GAA3549027.1"/>
    <property type="molecule type" value="Genomic_DNA"/>
</dbReference>
<gene>
    <name evidence="2" type="ORF">GCM10022222_35800</name>
</gene>
<reference evidence="3" key="1">
    <citation type="journal article" date="2019" name="Int. J. Syst. Evol. Microbiol.">
        <title>The Global Catalogue of Microorganisms (GCM) 10K type strain sequencing project: providing services to taxonomists for standard genome sequencing and annotation.</title>
        <authorList>
            <consortium name="The Broad Institute Genomics Platform"/>
            <consortium name="The Broad Institute Genome Sequencing Center for Infectious Disease"/>
            <person name="Wu L."/>
            <person name="Ma J."/>
        </authorList>
    </citation>
    <scope>NUCLEOTIDE SEQUENCE [LARGE SCALE GENOMIC DNA]</scope>
    <source>
        <strain evidence="3">JCM 16898</strain>
    </source>
</reference>
<accession>A0ABP6WDC9</accession>
<evidence type="ECO:0000313" key="3">
    <source>
        <dbReference type="Proteomes" id="UP001500689"/>
    </source>
</evidence>